<dbReference type="PANTHER" id="PTHR42932:SF3">
    <property type="entry name" value="DNA PROTECTION DURING STARVATION PROTEIN"/>
    <property type="match status" value="1"/>
</dbReference>
<evidence type="ECO:0000313" key="5">
    <source>
        <dbReference type="Proteomes" id="UP000002696"/>
    </source>
</evidence>
<dbReference type="eggNOG" id="COG0783">
    <property type="taxonomic scope" value="Bacteria"/>
</dbReference>
<dbReference type="KEGG" id="bsb:Bresu_0973"/>
<dbReference type="CDD" id="cd01043">
    <property type="entry name" value="DPS"/>
    <property type="match status" value="1"/>
</dbReference>
<dbReference type="GO" id="GO:0008199">
    <property type="term" value="F:ferric iron binding"/>
    <property type="evidence" value="ECO:0007669"/>
    <property type="project" value="InterPro"/>
</dbReference>
<dbReference type="InterPro" id="IPR023188">
    <property type="entry name" value="DPS_DNA-bd_CS"/>
</dbReference>
<evidence type="ECO:0000256" key="1">
    <source>
        <dbReference type="ARBA" id="ARBA00009497"/>
    </source>
</evidence>
<sequence length="160" mass="17968">MTAATIDTGLTKAERTNVTQELSKVLADSFAVYLKTHGYHWNVRGPEFFTYHNLLEQQYRDIWNALDEIAERIRALGEFAPQSHSAFANLTSIKDGDPEKDAPTMLKELMKDHETVIATCRAALTIADDDGDDVSVDLLTQRLAAHEKFAWMLRSTLGGR</sequence>
<dbReference type="InterPro" id="IPR008331">
    <property type="entry name" value="Ferritin_DPS_dom"/>
</dbReference>
<dbReference type="HOGENOM" id="CLU_098183_2_1_5"/>
<dbReference type="FunCoup" id="D9QN85">
    <property type="interactions" value="235"/>
</dbReference>
<evidence type="ECO:0000259" key="3">
    <source>
        <dbReference type="Pfam" id="PF00210"/>
    </source>
</evidence>
<dbReference type="SUPFAM" id="SSF47240">
    <property type="entry name" value="Ferritin-like"/>
    <property type="match status" value="1"/>
</dbReference>
<dbReference type="PIRSF" id="PIRSF005900">
    <property type="entry name" value="Dps"/>
    <property type="match status" value="1"/>
</dbReference>
<dbReference type="Gene3D" id="1.20.1260.10">
    <property type="match status" value="1"/>
</dbReference>
<dbReference type="BioCyc" id="BSUB633149:G1GM8-973-MONOMER"/>
<dbReference type="InterPro" id="IPR009078">
    <property type="entry name" value="Ferritin-like_SF"/>
</dbReference>
<dbReference type="Proteomes" id="UP000002696">
    <property type="component" value="Chromosome"/>
</dbReference>
<dbReference type="PRINTS" id="PR01346">
    <property type="entry name" value="HELNAPAPROT"/>
</dbReference>
<keyword evidence="5" id="KW-1185">Reference proteome</keyword>
<reference evidence="5" key="1">
    <citation type="journal article" date="2011" name="J. Bacteriol.">
        <title>Genome sequences of eight morphologically diverse alphaproteobacteria.</title>
        <authorList>
            <consortium name="US DOE Joint Genome Institute"/>
            <person name="Brown P.J."/>
            <person name="Kysela D.T."/>
            <person name="Buechlein A."/>
            <person name="Hemmerich C."/>
            <person name="Brun Y.V."/>
        </authorList>
    </citation>
    <scope>NUCLEOTIDE SEQUENCE [LARGE SCALE GENOMIC DNA]</scope>
    <source>
        <strain evidence="5">ATCC 15264 / DSM 4735 / LMG 14903 / NBRC 16000 / CB 81</strain>
    </source>
</reference>
<dbReference type="Pfam" id="PF00210">
    <property type="entry name" value="Ferritin"/>
    <property type="match status" value="1"/>
</dbReference>
<dbReference type="OrthoDB" id="9797687at2"/>
<dbReference type="InterPro" id="IPR012347">
    <property type="entry name" value="Ferritin-like"/>
</dbReference>
<dbReference type="STRING" id="633149.Bresu_0973"/>
<protein>
    <submittedName>
        <fullName evidence="4">Ferritin Dps family protein</fullName>
    </submittedName>
</protein>
<evidence type="ECO:0000256" key="2">
    <source>
        <dbReference type="RuleBase" id="RU003875"/>
    </source>
</evidence>
<evidence type="ECO:0000313" key="4">
    <source>
        <dbReference type="EMBL" id="ADL00286.1"/>
    </source>
</evidence>
<dbReference type="RefSeq" id="WP_013268389.1">
    <property type="nucleotide sequence ID" value="NC_014375.1"/>
</dbReference>
<feature type="domain" description="Ferritin/DPS" evidence="3">
    <location>
        <begin position="21"/>
        <end position="158"/>
    </location>
</feature>
<accession>D9QN85</accession>
<gene>
    <name evidence="4" type="ordered locus">Bresu_0973</name>
</gene>
<dbReference type="PROSITE" id="PS00819">
    <property type="entry name" value="DPS_2"/>
    <property type="match status" value="1"/>
</dbReference>
<dbReference type="GO" id="GO:0016722">
    <property type="term" value="F:oxidoreductase activity, acting on metal ions"/>
    <property type="evidence" value="ECO:0007669"/>
    <property type="project" value="InterPro"/>
</dbReference>
<dbReference type="EMBL" id="CP002102">
    <property type="protein sequence ID" value="ADL00286.1"/>
    <property type="molecule type" value="Genomic_DNA"/>
</dbReference>
<dbReference type="InterPro" id="IPR002177">
    <property type="entry name" value="DPS_DNA-bd"/>
</dbReference>
<dbReference type="AlphaFoldDB" id="D9QN85"/>
<organism evidence="4 5">
    <name type="scientific">Brevundimonas subvibrioides (strain ATCC 15264 / DSM 4735 / LMG 14903 / NBRC 16000 / CB 81)</name>
    <name type="common">Caulobacter subvibrioides</name>
    <dbReference type="NCBI Taxonomy" id="633149"/>
    <lineage>
        <taxon>Bacteria</taxon>
        <taxon>Pseudomonadati</taxon>
        <taxon>Pseudomonadota</taxon>
        <taxon>Alphaproteobacteria</taxon>
        <taxon>Caulobacterales</taxon>
        <taxon>Caulobacteraceae</taxon>
        <taxon>Brevundimonas</taxon>
    </lineage>
</organism>
<dbReference type="InParanoid" id="D9QN85"/>
<dbReference type="PANTHER" id="PTHR42932">
    <property type="entry name" value="GENERAL STRESS PROTEIN 20U"/>
    <property type="match status" value="1"/>
</dbReference>
<name>D9QN85_BRESC</name>
<comment type="similarity">
    <text evidence="1 2">Belongs to the Dps family.</text>
</comment>
<proteinExistence type="inferred from homology"/>